<accession>A0A4U1CAM2</accession>
<keyword evidence="2" id="KW-1185">Reference proteome</keyword>
<reference evidence="1 2" key="1">
    <citation type="submission" date="2019-04" db="EMBL/GenBank/DDBJ databases">
        <title>Pedobacter sp. AR-2-6 sp. nov., isolated from Arctic soil.</title>
        <authorList>
            <person name="Dahal R.H."/>
            <person name="Kim D.-U."/>
        </authorList>
    </citation>
    <scope>NUCLEOTIDE SEQUENCE [LARGE SCALE GENOMIC DNA]</scope>
    <source>
        <strain evidence="1 2">AR-2-6</strain>
    </source>
</reference>
<evidence type="ECO:0000313" key="2">
    <source>
        <dbReference type="Proteomes" id="UP000310477"/>
    </source>
</evidence>
<dbReference type="RefSeq" id="WP_136873205.1">
    <property type="nucleotide sequence ID" value="NZ_SWBO01000001.1"/>
</dbReference>
<evidence type="ECO:0000313" key="1">
    <source>
        <dbReference type="EMBL" id="TKC03015.1"/>
    </source>
</evidence>
<proteinExistence type="predicted"/>
<comment type="caution">
    <text evidence="1">The sequence shown here is derived from an EMBL/GenBank/DDBJ whole genome shotgun (WGS) entry which is preliminary data.</text>
</comment>
<dbReference type="OrthoDB" id="121150at2"/>
<name>A0A4U1CAM2_9SPHI</name>
<dbReference type="EMBL" id="SWBO01000001">
    <property type="protein sequence ID" value="TKC03015.1"/>
    <property type="molecule type" value="Genomic_DNA"/>
</dbReference>
<dbReference type="Proteomes" id="UP000310477">
    <property type="component" value="Unassembled WGS sequence"/>
</dbReference>
<sequence length="95" mass="10993">MGNYPMIDYMQFIPGWTDFHLNNGLRLDILINMKGLEGYTFDECLEMASVANIEDANIPFLHINQLIQNKKIVNRPKDQLDVLALEQIRNLRANS</sequence>
<protein>
    <submittedName>
        <fullName evidence="1">Uncharacterized protein</fullName>
    </submittedName>
</protein>
<dbReference type="AlphaFoldDB" id="A0A4U1CAM2"/>
<organism evidence="1 2">
    <name type="scientific">Pedobacter cryotolerans</name>
    <dbReference type="NCBI Taxonomy" id="2571270"/>
    <lineage>
        <taxon>Bacteria</taxon>
        <taxon>Pseudomonadati</taxon>
        <taxon>Bacteroidota</taxon>
        <taxon>Sphingobacteriia</taxon>
        <taxon>Sphingobacteriales</taxon>
        <taxon>Sphingobacteriaceae</taxon>
        <taxon>Pedobacter</taxon>
    </lineage>
</organism>
<gene>
    <name evidence="1" type="ORF">FA045_00155</name>
</gene>